<dbReference type="AlphaFoldDB" id="A0A6V8PVN9"/>
<comment type="caution">
    <text evidence="1">The sequence shown here is derived from an EMBL/GenBank/DDBJ whole genome shotgun (WGS) entry which is preliminary data.</text>
</comment>
<feature type="non-terminal residue" evidence="1">
    <location>
        <position position="38"/>
    </location>
</feature>
<evidence type="ECO:0000313" key="2">
    <source>
        <dbReference type="Proteomes" id="UP000576480"/>
    </source>
</evidence>
<gene>
    <name evidence="1" type="ORF">HKBW3S43_02001</name>
</gene>
<dbReference type="Proteomes" id="UP000576480">
    <property type="component" value="Unassembled WGS sequence"/>
</dbReference>
<sequence>MVNSRFLLNNLYAEGFCNFKVDVLQLVRNIASQHFTAI</sequence>
<organism evidence="1 2">
    <name type="scientific">Candidatus Hakubella thermalkaliphila</name>
    <dbReference type="NCBI Taxonomy" id="2754717"/>
    <lineage>
        <taxon>Bacteria</taxon>
        <taxon>Bacillati</taxon>
        <taxon>Actinomycetota</taxon>
        <taxon>Actinomycetota incertae sedis</taxon>
        <taxon>Candidatus Hakubellales</taxon>
        <taxon>Candidatus Hakubellaceae</taxon>
        <taxon>Candidatus Hakubella</taxon>
    </lineage>
</organism>
<evidence type="ECO:0000313" key="1">
    <source>
        <dbReference type="EMBL" id="GFP36213.1"/>
    </source>
</evidence>
<reference evidence="1 2" key="1">
    <citation type="journal article" date="2020" name="Front. Microbiol.">
        <title>Single-cell genomics of novel Actinobacteria with the Wood-Ljungdahl pathway discovered in a serpentinizing system.</title>
        <authorList>
            <person name="Merino N."/>
            <person name="Kawai M."/>
            <person name="Boyd E.S."/>
            <person name="Colman D.R."/>
            <person name="McGlynn S.E."/>
            <person name="Nealson K.H."/>
            <person name="Kurokawa K."/>
            <person name="Hongoh Y."/>
        </authorList>
    </citation>
    <scope>NUCLEOTIDE SEQUENCE [LARGE SCALE GENOMIC DNA]</scope>
    <source>
        <strain evidence="1 2">S43</strain>
    </source>
</reference>
<proteinExistence type="predicted"/>
<name>A0A6V8PVN9_9ACTN</name>
<protein>
    <submittedName>
        <fullName evidence="1">Uncharacterized protein</fullName>
    </submittedName>
</protein>
<dbReference type="EMBL" id="BLSB01000488">
    <property type="protein sequence ID" value="GFP36213.1"/>
    <property type="molecule type" value="Genomic_DNA"/>
</dbReference>
<accession>A0A6V8PVN9</accession>